<evidence type="ECO:0000256" key="6">
    <source>
        <dbReference type="HAMAP-Rule" id="MF_01877"/>
    </source>
</evidence>
<dbReference type="GO" id="GO:0005737">
    <property type="term" value="C:cytoplasm"/>
    <property type="evidence" value="ECO:0007669"/>
    <property type="project" value="UniProtKB-SubCell"/>
</dbReference>
<evidence type="ECO:0000256" key="5">
    <source>
        <dbReference type="ARBA" id="ARBA00022691"/>
    </source>
</evidence>
<dbReference type="RefSeq" id="WP_215648674.1">
    <property type="nucleotide sequence ID" value="NZ_LT598928.1"/>
</dbReference>
<keyword evidence="1 6" id="KW-0963">Cytoplasm</keyword>
<dbReference type="PANTHER" id="PTHR46111">
    <property type="entry name" value="RIBOSOMAL RNA SMALL SUBUNIT METHYLTRANSFERASE I"/>
    <property type="match status" value="1"/>
</dbReference>
<organism evidence="8">
    <name type="scientific">uncultured Desulfovibrio sp</name>
    <dbReference type="NCBI Taxonomy" id="167968"/>
    <lineage>
        <taxon>Bacteria</taxon>
        <taxon>Pseudomonadati</taxon>
        <taxon>Thermodesulfobacteriota</taxon>
        <taxon>Desulfovibrionia</taxon>
        <taxon>Desulfovibrionales</taxon>
        <taxon>Desulfovibrionaceae</taxon>
        <taxon>Desulfovibrio</taxon>
        <taxon>environmental samples</taxon>
    </lineage>
</organism>
<evidence type="ECO:0000256" key="3">
    <source>
        <dbReference type="ARBA" id="ARBA00022603"/>
    </source>
</evidence>
<evidence type="ECO:0000256" key="2">
    <source>
        <dbReference type="ARBA" id="ARBA00022552"/>
    </source>
</evidence>
<comment type="function">
    <text evidence="6">Catalyzes the 2'-O-methylation of the ribose of cytidine 1402 (C1402) in 16S rRNA.</text>
</comment>
<dbReference type="HAMAP" id="MF_01877">
    <property type="entry name" value="16SrRNA_methyltr_I"/>
    <property type="match status" value="1"/>
</dbReference>
<dbReference type="Gene3D" id="3.40.1010.10">
    <property type="entry name" value="Cobalt-precorrin-4 Transmethylase, Domain 1"/>
    <property type="match status" value="1"/>
</dbReference>
<accession>A0A212KCM6</accession>
<dbReference type="InterPro" id="IPR008189">
    <property type="entry name" value="rRNA_ssu_MeTfrase_I"/>
</dbReference>
<reference evidence="8" key="1">
    <citation type="submission" date="2016-04" db="EMBL/GenBank/DDBJ databases">
        <authorList>
            <person name="Evans L.H."/>
            <person name="Alamgir A."/>
            <person name="Owens N."/>
            <person name="Weber N.D."/>
            <person name="Virtaneva K."/>
            <person name="Barbian K."/>
            <person name="Babar A."/>
            <person name="Rosenke K."/>
        </authorList>
    </citation>
    <scope>NUCLEOTIDE SEQUENCE</scope>
    <source>
        <strain evidence="8">92-2</strain>
    </source>
</reference>
<dbReference type="AlphaFoldDB" id="A0A212KCM6"/>
<keyword evidence="5 6" id="KW-0949">S-adenosyl-L-methionine</keyword>
<evidence type="ECO:0000313" key="8">
    <source>
        <dbReference type="EMBL" id="SBW09411.1"/>
    </source>
</evidence>
<sequence>MPLNANRLWIVATPLGNPGDLSPRAREVLASADLVLAEDTRRTARLLRDCGIEARRLLSFYDHNEGERQEGVLRMLREGQTVALVSDAGTPLLADPGYRLVRACRKEGLAVSPLPGPSAPVTALSAAGIPPLPHSFLGFLPRDAAGRDALFAAFAHVPGALIFFERKDRLKESLAQAARILGPREVAVCRELTKEHEEFIVGRLEDSEMLPDELLGEITVVVGPPEQAERTPREDVLLLAQEELAQGGKPRQIARRVQDAVRGWSGKEIYALLTGTEPAEPEA</sequence>
<dbReference type="GO" id="GO:0070677">
    <property type="term" value="F:rRNA (cytosine-2'-O-)-methyltransferase activity"/>
    <property type="evidence" value="ECO:0007669"/>
    <property type="project" value="UniProtKB-UniRule"/>
</dbReference>
<comment type="subcellular location">
    <subcellularLocation>
        <location evidence="6">Cytoplasm</location>
    </subcellularLocation>
</comment>
<keyword evidence="4 6" id="KW-0808">Transferase</keyword>
<comment type="catalytic activity">
    <reaction evidence="6">
        <text>cytidine(1402) in 16S rRNA + S-adenosyl-L-methionine = 2'-O-methylcytidine(1402) in 16S rRNA + S-adenosyl-L-homocysteine + H(+)</text>
        <dbReference type="Rhea" id="RHEA:42924"/>
        <dbReference type="Rhea" id="RHEA-COMP:10285"/>
        <dbReference type="Rhea" id="RHEA-COMP:10286"/>
        <dbReference type="ChEBI" id="CHEBI:15378"/>
        <dbReference type="ChEBI" id="CHEBI:57856"/>
        <dbReference type="ChEBI" id="CHEBI:59789"/>
        <dbReference type="ChEBI" id="CHEBI:74495"/>
        <dbReference type="ChEBI" id="CHEBI:82748"/>
        <dbReference type="EC" id="2.1.1.198"/>
    </reaction>
</comment>
<feature type="domain" description="Tetrapyrrole methylase" evidence="7">
    <location>
        <begin position="7"/>
        <end position="206"/>
    </location>
</feature>
<keyword evidence="2 6" id="KW-0698">rRNA processing</keyword>
<dbReference type="SUPFAM" id="SSF53790">
    <property type="entry name" value="Tetrapyrrole methylase"/>
    <property type="match status" value="1"/>
</dbReference>
<evidence type="ECO:0000256" key="4">
    <source>
        <dbReference type="ARBA" id="ARBA00022679"/>
    </source>
</evidence>
<dbReference type="InterPro" id="IPR035996">
    <property type="entry name" value="4pyrrol_Methylase_sf"/>
</dbReference>
<dbReference type="PIRSF" id="PIRSF005917">
    <property type="entry name" value="MTase_YraL"/>
    <property type="match status" value="1"/>
</dbReference>
<dbReference type="NCBIfam" id="TIGR00096">
    <property type="entry name" value="16S rRNA (cytidine(1402)-2'-O)-methyltransferase"/>
    <property type="match status" value="1"/>
</dbReference>
<dbReference type="InterPro" id="IPR000878">
    <property type="entry name" value="4pyrrol_Mease"/>
</dbReference>
<dbReference type="InterPro" id="IPR014776">
    <property type="entry name" value="4pyrrole_Mease_sub2"/>
</dbReference>
<evidence type="ECO:0000259" key="7">
    <source>
        <dbReference type="Pfam" id="PF00590"/>
    </source>
</evidence>
<name>A0A212KCM6_9BACT</name>
<dbReference type="Pfam" id="PF00590">
    <property type="entry name" value="TP_methylase"/>
    <property type="match status" value="1"/>
</dbReference>
<dbReference type="InterPro" id="IPR014777">
    <property type="entry name" value="4pyrrole_Mease_sub1"/>
</dbReference>
<keyword evidence="3 6" id="KW-0489">Methyltransferase</keyword>
<dbReference type="CDD" id="cd11648">
    <property type="entry name" value="RsmI"/>
    <property type="match status" value="1"/>
</dbReference>
<dbReference type="Gene3D" id="3.30.950.10">
    <property type="entry name" value="Methyltransferase, Cobalt-precorrin-4 Transmethylase, Domain 2"/>
    <property type="match status" value="1"/>
</dbReference>
<dbReference type="PANTHER" id="PTHR46111:SF1">
    <property type="entry name" value="RIBOSOMAL RNA SMALL SUBUNIT METHYLTRANSFERASE I"/>
    <property type="match status" value="1"/>
</dbReference>
<comment type="similarity">
    <text evidence="6">Belongs to the methyltransferase superfamily. RsmI family.</text>
</comment>
<gene>
    <name evidence="8" type="primary">yraL</name>
    <name evidence="6" type="synonym">rsmI</name>
    <name evidence="8" type="ORF">KM92DES2_12697</name>
</gene>
<dbReference type="EMBL" id="FLUP01000001">
    <property type="protein sequence ID" value="SBW09411.1"/>
    <property type="molecule type" value="Genomic_DNA"/>
</dbReference>
<dbReference type="EC" id="2.1.1.198" evidence="6"/>
<protein>
    <recommendedName>
        <fullName evidence="6">Ribosomal RNA small subunit methyltransferase I</fullName>
        <ecNumber evidence="6">2.1.1.198</ecNumber>
    </recommendedName>
    <alternativeName>
        <fullName evidence="6">16S rRNA 2'-O-ribose C1402 methyltransferase</fullName>
    </alternativeName>
    <alternativeName>
        <fullName evidence="6">rRNA (cytidine-2'-O-)-methyltransferase RsmI</fullName>
    </alternativeName>
</protein>
<evidence type="ECO:0000256" key="1">
    <source>
        <dbReference type="ARBA" id="ARBA00022490"/>
    </source>
</evidence>
<dbReference type="FunFam" id="3.40.1010.10:FF:000007">
    <property type="entry name" value="Ribosomal RNA small subunit methyltransferase I"/>
    <property type="match status" value="1"/>
</dbReference>
<proteinExistence type="inferred from homology"/>